<reference evidence="16" key="1">
    <citation type="submission" date="2005-05" db="EMBL/GenBank/DDBJ databases">
        <title>Cloning of the gene encoding the laccase from Halocyphina villosa.</title>
        <authorList>
            <person name="Sigoillot C."/>
            <person name="Sigoillot J.-C."/>
            <person name="Claude J.-B."/>
            <person name="Asther M."/>
            <person name="Record E."/>
        </authorList>
    </citation>
    <scope>NUCLEOTIDE SEQUENCE</scope>
</reference>
<proteinExistence type="inferred from homology"/>
<comment type="cofactor">
    <cofactor evidence="2">
        <name>Cu cation</name>
        <dbReference type="ChEBI" id="CHEBI:23378"/>
    </cofactor>
</comment>
<dbReference type="InterPro" id="IPR011706">
    <property type="entry name" value="Cu-oxidase_C"/>
</dbReference>
<evidence type="ECO:0000256" key="9">
    <source>
        <dbReference type="ARBA" id="ARBA00023008"/>
    </source>
</evidence>
<organism evidence="16">
    <name type="scientific">Halocyphina villosa</name>
    <dbReference type="NCBI Taxonomy" id="175173"/>
    <lineage>
        <taxon>Eukaryota</taxon>
        <taxon>Fungi</taxon>
        <taxon>Dikarya</taxon>
        <taxon>Basidiomycota</taxon>
        <taxon>Agaricomycotina</taxon>
        <taxon>Agaricomycetes</taxon>
        <taxon>Agaricomycetidae</taxon>
        <taxon>Agaricales</taxon>
        <taxon>Cyphellopsidaceae</taxon>
        <taxon>Halocyphina</taxon>
    </lineage>
</organism>
<protein>
    <recommendedName>
        <fullName evidence="5">laccase</fullName>
        <ecNumber evidence="5">1.10.3.2</ecNumber>
    </recommendedName>
</protein>
<evidence type="ECO:0000256" key="2">
    <source>
        <dbReference type="ARBA" id="ARBA00001935"/>
    </source>
</evidence>
<feature type="chain" id="PRO_5004187521" description="laccase" evidence="12">
    <location>
        <begin position="19"/>
        <end position="545"/>
    </location>
</feature>
<dbReference type="CDD" id="cd13903">
    <property type="entry name" value="CuRO_3_Tv-LCC_like"/>
    <property type="match status" value="1"/>
</dbReference>
<evidence type="ECO:0000256" key="4">
    <source>
        <dbReference type="ARBA" id="ARBA00010609"/>
    </source>
</evidence>
<dbReference type="InterPro" id="IPR011707">
    <property type="entry name" value="Cu-oxidase-like_N"/>
</dbReference>
<keyword evidence="8" id="KW-0560">Oxidoreductase</keyword>
<dbReference type="FunFam" id="2.60.40.420:FF:000045">
    <property type="entry name" value="Laccase 2"/>
    <property type="match status" value="1"/>
</dbReference>
<keyword evidence="12" id="KW-0732">Signal</keyword>
<dbReference type="InterPro" id="IPR045087">
    <property type="entry name" value="Cu-oxidase_fam"/>
</dbReference>
<dbReference type="GO" id="GO:0005576">
    <property type="term" value="C:extracellular region"/>
    <property type="evidence" value="ECO:0007669"/>
    <property type="project" value="UniProtKB-SubCell"/>
</dbReference>
<dbReference type="InterPro" id="IPR001117">
    <property type="entry name" value="Cu-oxidase_2nd"/>
</dbReference>
<dbReference type="PANTHER" id="PTHR11709:SF394">
    <property type="entry name" value="FI03373P-RELATED"/>
    <property type="match status" value="1"/>
</dbReference>
<dbReference type="AlphaFoldDB" id="Q1AJM3"/>
<comment type="similarity">
    <text evidence="4">Belongs to the multicopper oxidase family.</text>
</comment>
<dbReference type="Pfam" id="PF07732">
    <property type="entry name" value="Cu-oxidase_3"/>
    <property type="match status" value="1"/>
</dbReference>
<evidence type="ECO:0000259" key="13">
    <source>
        <dbReference type="Pfam" id="PF00394"/>
    </source>
</evidence>
<dbReference type="Gene3D" id="2.60.40.420">
    <property type="entry name" value="Cupredoxins - blue copper proteins"/>
    <property type="match status" value="3"/>
</dbReference>
<evidence type="ECO:0000259" key="15">
    <source>
        <dbReference type="Pfam" id="PF07732"/>
    </source>
</evidence>
<evidence type="ECO:0000256" key="7">
    <source>
        <dbReference type="ARBA" id="ARBA00022723"/>
    </source>
</evidence>
<gene>
    <name evidence="16" type="primary">lcc1</name>
</gene>
<dbReference type="SMR" id="Q1AJM3"/>
<dbReference type="GO" id="GO:0005507">
    <property type="term" value="F:copper ion binding"/>
    <property type="evidence" value="ECO:0007669"/>
    <property type="project" value="InterPro"/>
</dbReference>
<evidence type="ECO:0000256" key="6">
    <source>
        <dbReference type="ARBA" id="ARBA00022525"/>
    </source>
</evidence>
<evidence type="ECO:0000256" key="10">
    <source>
        <dbReference type="ARBA" id="ARBA00023157"/>
    </source>
</evidence>
<feature type="signal peptide" evidence="12">
    <location>
        <begin position="1"/>
        <end position="18"/>
    </location>
</feature>
<dbReference type="Pfam" id="PF00394">
    <property type="entry name" value="Cu-oxidase"/>
    <property type="match status" value="1"/>
</dbReference>
<dbReference type="InterPro" id="IPR008972">
    <property type="entry name" value="Cupredoxin"/>
</dbReference>
<keyword evidence="10" id="KW-1015">Disulfide bond</keyword>
<dbReference type="InterPro" id="IPR033138">
    <property type="entry name" value="Cu_oxidase_CS"/>
</dbReference>
<evidence type="ECO:0000256" key="12">
    <source>
        <dbReference type="SAM" id="SignalP"/>
    </source>
</evidence>
<evidence type="ECO:0000313" key="16">
    <source>
        <dbReference type="EMBL" id="AAZ06799.1"/>
    </source>
</evidence>
<evidence type="ECO:0000256" key="3">
    <source>
        <dbReference type="ARBA" id="ARBA00004613"/>
    </source>
</evidence>
<feature type="domain" description="Plastocyanin-like" evidence="13">
    <location>
        <begin position="167"/>
        <end position="309"/>
    </location>
</feature>
<dbReference type="SUPFAM" id="SSF49503">
    <property type="entry name" value="Cupredoxins"/>
    <property type="match status" value="3"/>
</dbReference>
<keyword evidence="7" id="KW-0479">Metal-binding</keyword>
<evidence type="ECO:0000256" key="11">
    <source>
        <dbReference type="ARBA" id="ARBA00023180"/>
    </source>
</evidence>
<evidence type="ECO:0000256" key="1">
    <source>
        <dbReference type="ARBA" id="ARBA00000349"/>
    </source>
</evidence>
<evidence type="ECO:0000256" key="8">
    <source>
        <dbReference type="ARBA" id="ARBA00023002"/>
    </source>
</evidence>
<dbReference type="PANTHER" id="PTHR11709">
    <property type="entry name" value="MULTI-COPPER OXIDASE"/>
    <property type="match status" value="1"/>
</dbReference>
<keyword evidence="11" id="KW-0325">Glycoprotein</keyword>
<name>Q1AJM3_9AGAR</name>
<dbReference type="GO" id="GO:0052716">
    <property type="term" value="F:hydroquinone:oxygen oxidoreductase activity"/>
    <property type="evidence" value="ECO:0007669"/>
    <property type="project" value="UniProtKB-EC"/>
</dbReference>
<dbReference type="EC" id="1.10.3.2" evidence="5"/>
<dbReference type="PROSITE" id="PS00079">
    <property type="entry name" value="MULTICOPPER_OXIDASE1"/>
    <property type="match status" value="1"/>
</dbReference>
<comment type="catalytic activity">
    <reaction evidence="1">
        <text>4 hydroquinone + O2 = 4 benzosemiquinone + 2 H2O</text>
        <dbReference type="Rhea" id="RHEA:11276"/>
        <dbReference type="ChEBI" id="CHEBI:15377"/>
        <dbReference type="ChEBI" id="CHEBI:15379"/>
        <dbReference type="ChEBI" id="CHEBI:17594"/>
        <dbReference type="ChEBI" id="CHEBI:17977"/>
        <dbReference type="EC" id="1.10.3.2"/>
    </reaction>
</comment>
<feature type="domain" description="Plastocyanin-like" evidence="15">
    <location>
        <begin position="52"/>
        <end position="154"/>
    </location>
</feature>
<accession>Q1AJM3</accession>
<feature type="domain" description="Plastocyanin-like" evidence="14">
    <location>
        <begin position="364"/>
        <end position="490"/>
    </location>
</feature>
<keyword evidence="6" id="KW-0964">Secreted</keyword>
<dbReference type="Pfam" id="PF07731">
    <property type="entry name" value="Cu-oxidase_2"/>
    <property type="match status" value="1"/>
</dbReference>
<comment type="subcellular location">
    <subcellularLocation>
        <location evidence="3">Secreted</location>
    </subcellularLocation>
</comment>
<dbReference type="EMBL" id="DQ075315">
    <property type="protein sequence ID" value="AAZ06799.1"/>
    <property type="molecule type" value="Genomic_DNA"/>
</dbReference>
<sequence>MGCLSLFAFLTALNSVHAAVGPVTDLTLIVDTVAPDGAAFAREAIVVQEEPNSVIGPVIVGQKGDNFRLNVINNLDSPNMRQSTSIHWHGIFQGNGQNWADGAAFVNQCPIAPGGDSFLYDFTEPFQTGTFWYHSHLSTQYCDGLRGAFVIYDPLDPYRLLYDVDDESTVITLADWYHSYAEDILIAAGDTILINGHGRFAGAGGTATELSVITVEHGKRYRLRFANIACDPWFAVKIDSHTNLRVIEADGITTVPVTVDSFNIFVGQRYSVILHANQPVGNYWIRAAPNGVSNFAGGIDSAILRYVGAPEEEPNTSEDTPSDTLQEQDLHPLILPGAPGIHSRGAADVVHTVSMEFLTILKCSPTMPVLLQILSGAQTANTLLPAGSFIQASHNDIVELNFPAVNVAAVGGPHPIHLHGHAFDVIRSAGTNSDNWFNPPRRDVVSTGTDPNDNVTIRFRADNPGPWFLHCHIDWHLELGFALVIAEAPSEWDSDINPPAAWDDLCPTFAWLLFYYFKFPHILNFTDMMPCRLSSSNRVKNLNVD</sequence>
<evidence type="ECO:0000259" key="14">
    <source>
        <dbReference type="Pfam" id="PF07731"/>
    </source>
</evidence>
<evidence type="ECO:0000256" key="5">
    <source>
        <dbReference type="ARBA" id="ARBA00012297"/>
    </source>
</evidence>
<keyword evidence="9" id="KW-0186">Copper</keyword>